<comment type="subcellular location">
    <subcellularLocation>
        <location evidence="1">Cell membrane</location>
        <topology evidence="1">Multi-pass membrane protein</topology>
    </subcellularLocation>
</comment>
<dbReference type="GO" id="GO:0005886">
    <property type="term" value="C:plasma membrane"/>
    <property type="evidence" value="ECO:0007669"/>
    <property type="project" value="UniProtKB-SubCell"/>
</dbReference>
<feature type="transmembrane region" description="Helical" evidence="8">
    <location>
        <begin position="268"/>
        <end position="293"/>
    </location>
</feature>
<dbReference type="EMBL" id="CP025066">
    <property type="protein sequence ID" value="AUX07716.1"/>
    <property type="molecule type" value="Genomic_DNA"/>
</dbReference>
<evidence type="ECO:0000313" key="10">
    <source>
        <dbReference type="EMBL" id="AUX07716.1"/>
    </source>
</evidence>
<evidence type="ECO:0000256" key="2">
    <source>
        <dbReference type="ARBA" id="ARBA00022448"/>
    </source>
</evidence>
<evidence type="ECO:0000256" key="1">
    <source>
        <dbReference type="ARBA" id="ARBA00004651"/>
    </source>
</evidence>
<proteinExistence type="predicted"/>
<protein>
    <submittedName>
        <fullName evidence="10">Major facilitator superfamily MFS_1</fullName>
    </submittedName>
</protein>
<name>A0A343TF44_9EURY</name>
<evidence type="ECO:0000256" key="8">
    <source>
        <dbReference type="SAM" id="Phobius"/>
    </source>
</evidence>
<sequence>MGRNSGGGRGVSRRLRDRLGRLARFDVLALTAAIWFLAKFLRYAFPPLFEPFQATYGVSNAEVGAAFTGFMLVYAAMQFPSGALADRLGSVRVVVAGASLAAVGALAVAIGSFAGAAAGFGVLVATMLVMGGGTGAHKTVAIRLLARVYPARTGRALGAFDTVGTFGGVVAPIAVVAFTTGLLSGLPGDPWRWLFFSAGLVGVALAVAFLRRVPGRLEADHAGAERSGTETADTDPGDAVGDERSVGKKTGSNPGFRRYVTLFSDPRLAAFVAVTLSFSFAYNGLVAFLPLYLTREAGLAAATAGGLYSLLFLVSFVQLFSGEASDRAGQLPVIVAALTLATVGVAALVVLPIAGTPGGAIAVAVAVAVGGLGMHGFRPVRGSYLMFVLPDDIAGGALGVVRTGLMGAGAVAPVIIGVISDGLGFRPAFGLLAAAMAAAATIAAALWLTRERA</sequence>
<feature type="transmembrane region" description="Helical" evidence="8">
    <location>
        <begin position="397"/>
        <end position="419"/>
    </location>
</feature>
<dbReference type="InterPro" id="IPR050171">
    <property type="entry name" value="MFS_Transporters"/>
</dbReference>
<evidence type="ECO:0000256" key="5">
    <source>
        <dbReference type="ARBA" id="ARBA00022989"/>
    </source>
</evidence>
<evidence type="ECO:0000259" key="9">
    <source>
        <dbReference type="PROSITE" id="PS50850"/>
    </source>
</evidence>
<feature type="transmembrane region" description="Helical" evidence="8">
    <location>
        <begin position="116"/>
        <end position="136"/>
    </location>
</feature>
<feature type="transmembrane region" description="Helical" evidence="8">
    <location>
        <begin position="360"/>
        <end position="377"/>
    </location>
</feature>
<keyword evidence="5 8" id="KW-1133">Transmembrane helix</keyword>
<dbReference type="GO" id="GO:0022857">
    <property type="term" value="F:transmembrane transporter activity"/>
    <property type="evidence" value="ECO:0007669"/>
    <property type="project" value="InterPro"/>
</dbReference>
<dbReference type="OrthoDB" id="204820at2157"/>
<feature type="transmembrane region" description="Helical" evidence="8">
    <location>
        <begin position="89"/>
        <end position="110"/>
    </location>
</feature>
<feature type="transmembrane region" description="Helical" evidence="8">
    <location>
        <begin position="157"/>
        <end position="179"/>
    </location>
</feature>
<dbReference type="Gene3D" id="1.20.1250.20">
    <property type="entry name" value="MFS general substrate transporter like domains"/>
    <property type="match status" value="2"/>
</dbReference>
<feature type="transmembrane region" description="Helical" evidence="8">
    <location>
        <begin position="333"/>
        <end position="354"/>
    </location>
</feature>
<evidence type="ECO:0000256" key="6">
    <source>
        <dbReference type="ARBA" id="ARBA00023136"/>
    </source>
</evidence>
<keyword evidence="6 8" id="KW-0472">Membrane</keyword>
<dbReference type="InterPro" id="IPR011701">
    <property type="entry name" value="MFS"/>
</dbReference>
<dbReference type="GeneID" id="37876394"/>
<feature type="transmembrane region" description="Helical" evidence="8">
    <location>
        <begin position="21"/>
        <end position="38"/>
    </location>
</feature>
<dbReference type="SUPFAM" id="SSF103473">
    <property type="entry name" value="MFS general substrate transporter"/>
    <property type="match status" value="1"/>
</dbReference>
<feature type="domain" description="Major facilitator superfamily (MFS) profile" evidence="9">
    <location>
        <begin position="27"/>
        <end position="452"/>
    </location>
</feature>
<feature type="region of interest" description="Disordered" evidence="7">
    <location>
        <begin position="221"/>
        <end position="250"/>
    </location>
</feature>
<keyword evidence="4 8" id="KW-0812">Transmembrane</keyword>
<dbReference type="AlphaFoldDB" id="A0A343TF44"/>
<dbReference type="Pfam" id="PF07690">
    <property type="entry name" value="MFS_1"/>
    <property type="match status" value="1"/>
</dbReference>
<evidence type="ECO:0000256" key="4">
    <source>
        <dbReference type="ARBA" id="ARBA00022692"/>
    </source>
</evidence>
<evidence type="ECO:0000256" key="7">
    <source>
        <dbReference type="SAM" id="MobiDB-lite"/>
    </source>
</evidence>
<reference evidence="11" key="1">
    <citation type="submission" date="2017-11" db="EMBL/GenBank/DDBJ databases">
        <title>Phenotypic and genomic properties of facultatively anaerobic sulfur-reducing natronoarchaea from hypersaline soda lakes.</title>
        <authorList>
            <person name="Sorokin D.Y."/>
            <person name="Kublanov I.V."/>
            <person name="Roman P."/>
            <person name="Sinninghe Damste J.S."/>
            <person name="Golyshin P.N."/>
            <person name="Rojo D."/>
            <person name="Ciordia S."/>
            <person name="Mena M.D.C."/>
            <person name="Ferrer M."/>
            <person name="Messina E."/>
            <person name="Smedile F."/>
            <person name="La Spada G."/>
            <person name="La Cono V."/>
            <person name="Yakimov M.M."/>
        </authorList>
    </citation>
    <scope>NUCLEOTIDE SEQUENCE [LARGE SCALE GENOMIC DNA]</scope>
    <source>
        <strain evidence="11">AArc-Sl</strain>
    </source>
</reference>
<accession>A0A343TF44</accession>
<feature type="transmembrane region" description="Helical" evidence="8">
    <location>
        <begin position="299"/>
        <end position="321"/>
    </location>
</feature>
<dbReference type="RefSeq" id="WP_119813607.1">
    <property type="nucleotide sequence ID" value="NZ_CP025066.1"/>
</dbReference>
<dbReference type="KEGG" id="hdf:AArcSl_0058"/>
<dbReference type="PROSITE" id="PS50850">
    <property type="entry name" value="MFS"/>
    <property type="match status" value="1"/>
</dbReference>
<feature type="transmembrane region" description="Helical" evidence="8">
    <location>
        <begin position="58"/>
        <end position="77"/>
    </location>
</feature>
<dbReference type="InterPro" id="IPR020846">
    <property type="entry name" value="MFS_dom"/>
</dbReference>
<evidence type="ECO:0000313" key="11">
    <source>
        <dbReference type="Proteomes" id="UP000263012"/>
    </source>
</evidence>
<keyword evidence="3" id="KW-1003">Cell membrane</keyword>
<keyword evidence="11" id="KW-1185">Reference proteome</keyword>
<dbReference type="Proteomes" id="UP000263012">
    <property type="component" value="Chromosome"/>
</dbReference>
<evidence type="ECO:0000256" key="3">
    <source>
        <dbReference type="ARBA" id="ARBA00022475"/>
    </source>
</evidence>
<keyword evidence="2" id="KW-0813">Transport</keyword>
<dbReference type="InterPro" id="IPR036259">
    <property type="entry name" value="MFS_trans_sf"/>
</dbReference>
<organism evidence="10 11">
    <name type="scientific">Halalkaliarchaeum desulfuricum</name>
    <dbReference type="NCBI Taxonomy" id="2055893"/>
    <lineage>
        <taxon>Archaea</taxon>
        <taxon>Methanobacteriati</taxon>
        <taxon>Methanobacteriota</taxon>
        <taxon>Stenosarchaea group</taxon>
        <taxon>Halobacteria</taxon>
        <taxon>Halobacteriales</taxon>
        <taxon>Haloferacaceae</taxon>
        <taxon>Halalkaliarchaeum</taxon>
    </lineage>
</organism>
<gene>
    <name evidence="10" type="ORF">AArcSl_0058</name>
</gene>
<feature type="transmembrane region" description="Helical" evidence="8">
    <location>
        <begin position="425"/>
        <end position="448"/>
    </location>
</feature>
<dbReference type="PANTHER" id="PTHR23517:SF3">
    <property type="entry name" value="INTEGRAL MEMBRANE TRANSPORT PROTEIN"/>
    <property type="match status" value="1"/>
</dbReference>
<dbReference type="PANTHER" id="PTHR23517">
    <property type="entry name" value="RESISTANCE PROTEIN MDTM, PUTATIVE-RELATED-RELATED"/>
    <property type="match status" value="1"/>
</dbReference>
<feature type="transmembrane region" description="Helical" evidence="8">
    <location>
        <begin position="191"/>
        <end position="210"/>
    </location>
</feature>